<proteinExistence type="predicted"/>
<dbReference type="EMBL" id="OCNH01000001">
    <property type="protein sequence ID" value="SOD80018.1"/>
    <property type="molecule type" value="Genomic_DNA"/>
</dbReference>
<accession>A0A286F9U6</accession>
<protein>
    <submittedName>
        <fullName evidence="1">Uncharacterized protein</fullName>
    </submittedName>
</protein>
<reference evidence="2" key="1">
    <citation type="submission" date="2017-09" db="EMBL/GenBank/DDBJ databases">
        <authorList>
            <person name="Varghese N."/>
            <person name="Submissions S."/>
        </authorList>
    </citation>
    <scope>NUCLEOTIDE SEQUENCE [LARGE SCALE GENOMIC DNA]</scope>
    <source>
        <strain evidence="2">DSM 29961</strain>
    </source>
</reference>
<evidence type="ECO:0000313" key="2">
    <source>
        <dbReference type="Proteomes" id="UP000219452"/>
    </source>
</evidence>
<name>A0A286F9U6_9BACT</name>
<sequence length="34" mass="3924">MEFNYDHVKASLLDVKECSIVTVTFIPLFAFLTM</sequence>
<dbReference type="AlphaFoldDB" id="A0A286F9U6"/>
<gene>
    <name evidence="1" type="ORF">SAMN06269250_1192</name>
</gene>
<evidence type="ECO:0000313" key="1">
    <source>
        <dbReference type="EMBL" id="SOD80018.1"/>
    </source>
</evidence>
<organism evidence="1 2">
    <name type="scientific">Spirosoma fluviale</name>
    <dbReference type="NCBI Taxonomy" id="1597977"/>
    <lineage>
        <taxon>Bacteria</taxon>
        <taxon>Pseudomonadati</taxon>
        <taxon>Bacteroidota</taxon>
        <taxon>Cytophagia</taxon>
        <taxon>Cytophagales</taxon>
        <taxon>Cytophagaceae</taxon>
        <taxon>Spirosoma</taxon>
    </lineage>
</organism>
<keyword evidence="2" id="KW-1185">Reference proteome</keyword>
<dbReference type="Proteomes" id="UP000219452">
    <property type="component" value="Unassembled WGS sequence"/>
</dbReference>